<feature type="compositionally biased region" description="Basic and acidic residues" evidence="1">
    <location>
        <begin position="10"/>
        <end position="25"/>
    </location>
</feature>
<dbReference type="AlphaFoldDB" id="A0A251TD35"/>
<name>A0A251TD35_HELAN</name>
<reference evidence="3" key="1">
    <citation type="journal article" date="2017" name="Nature">
        <title>The sunflower genome provides insights into oil metabolism, flowering and Asterid evolution.</title>
        <authorList>
            <person name="Badouin H."/>
            <person name="Gouzy J."/>
            <person name="Grassa C.J."/>
            <person name="Murat F."/>
            <person name="Staton S.E."/>
            <person name="Cottret L."/>
            <person name="Lelandais-Briere C."/>
            <person name="Owens G.L."/>
            <person name="Carrere S."/>
            <person name="Mayjonade B."/>
            <person name="Legrand L."/>
            <person name="Gill N."/>
            <person name="Kane N.C."/>
            <person name="Bowers J.E."/>
            <person name="Hubner S."/>
            <person name="Bellec A."/>
            <person name="Berard A."/>
            <person name="Berges H."/>
            <person name="Blanchet N."/>
            <person name="Boniface M.C."/>
            <person name="Brunel D."/>
            <person name="Catrice O."/>
            <person name="Chaidir N."/>
            <person name="Claudel C."/>
            <person name="Donnadieu C."/>
            <person name="Faraut T."/>
            <person name="Fievet G."/>
            <person name="Helmstetter N."/>
            <person name="King M."/>
            <person name="Knapp S.J."/>
            <person name="Lai Z."/>
            <person name="Le Paslier M.C."/>
            <person name="Lippi Y."/>
            <person name="Lorenzon L."/>
            <person name="Mandel J.R."/>
            <person name="Marage G."/>
            <person name="Marchand G."/>
            <person name="Marquand E."/>
            <person name="Bret-Mestries E."/>
            <person name="Morien E."/>
            <person name="Nambeesan S."/>
            <person name="Nguyen T."/>
            <person name="Pegot-Espagnet P."/>
            <person name="Pouilly N."/>
            <person name="Raftis F."/>
            <person name="Sallet E."/>
            <person name="Schiex T."/>
            <person name="Thomas J."/>
            <person name="Vandecasteele C."/>
            <person name="Vares D."/>
            <person name="Vear F."/>
            <person name="Vautrin S."/>
            <person name="Crespi M."/>
            <person name="Mangin B."/>
            <person name="Burke J.M."/>
            <person name="Salse J."/>
            <person name="Munos S."/>
            <person name="Vincourt P."/>
            <person name="Rieseberg L.H."/>
            <person name="Langlade N.B."/>
        </authorList>
    </citation>
    <scope>NUCLEOTIDE SEQUENCE [LARGE SCALE GENOMIC DNA]</scope>
    <source>
        <strain evidence="3">cv. SF193</strain>
    </source>
</reference>
<evidence type="ECO:0000313" key="3">
    <source>
        <dbReference type="Proteomes" id="UP000215914"/>
    </source>
</evidence>
<protein>
    <submittedName>
        <fullName evidence="2">Uncharacterized protein</fullName>
    </submittedName>
</protein>
<gene>
    <name evidence="2" type="ORF">HannXRQ_Chr11g0344151</name>
</gene>
<proteinExistence type="predicted"/>
<dbReference type="EMBL" id="CM007900">
    <property type="protein sequence ID" value="OTG08659.1"/>
    <property type="molecule type" value="Genomic_DNA"/>
</dbReference>
<sequence length="81" mass="8899">MATALSSGNDEIRPPDITKSSDVEERSLPVQRISVSSSRVLKSDLVSVFERDTIAIILVHRTLKVMQGICETADGPYKLNL</sequence>
<dbReference type="InParanoid" id="A0A251TD35"/>
<evidence type="ECO:0000313" key="2">
    <source>
        <dbReference type="EMBL" id="OTG08659.1"/>
    </source>
</evidence>
<feature type="region of interest" description="Disordered" evidence="1">
    <location>
        <begin position="1"/>
        <end position="25"/>
    </location>
</feature>
<keyword evidence="3" id="KW-1185">Reference proteome</keyword>
<evidence type="ECO:0000256" key="1">
    <source>
        <dbReference type="SAM" id="MobiDB-lite"/>
    </source>
</evidence>
<accession>A0A251TD35</accession>
<dbReference type="Proteomes" id="UP000215914">
    <property type="component" value="Chromosome 11"/>
</dbReference>
<organism evidence="2 3">
    <name type="scientific">Helianthus annuus</name>
    <name type="common">Common sunflower</name>
    <dbReference type="NCBI Taxonomy" id="4232"/>
    <lineage>
        <taxon>Eukaryota</taxon>
        <taxon>Viridiplantae</taxon>
        <taxon>Streptophyta</taxon>
        <taxon>Embryophyta</taxon>
        <taxon>Tracheophyta</taxon>
        <taxon>Spermatophyta</taxon>
        <taxon>Magnoliopsida</taxon>
        <taxon>eudicotyledons</taxon>
        <taxon>Gunneridae</taxon>
        <taxon>Pentapetalae</taxon>
        <taxon>asterids</taxon>
        <taxon>campanulids</taxon>
        <taxon>Asterales</taxon>
        <taxon>Asteraceae</taxon>
        <taxon>Asteroideae</taxon>
        <taxon>Heliantheae alliance</taxon>
        <taxon>Heliantheae</taxon>
        <taxon>Helianthus</taxon>
    </lineage>
</organism>